<evidence type="ECO:0000256" key="9">
    <source>
        <dbReference type="PIRSR" id="PIRSR601765-1"/>
    </source>
</evidence>
<comment type="function">
    <text evidence="10">Reversible hydration of carbon dioxide.</text>
</comment>
<evidence type="ECO:0000256" key="4">
    <source>
        <dbReference type="ARBA" id="ARBA00022723"/>
    </source>
</evidence>
<dbReference type="PANTHER" id="PTHR11002:SF76">
    <property type="entry name" value="CARBONIC ANHYDRASE"/>
    <property type="match status" value="1"/>
</dbReference>
<dbReference type="SUPFAM" id="SSF53056">
    <property type="entry name" value="beta-carbonic anhydrase, cab"/>
    <property type="match status" value="1"/>
</dbReference>
<dbReference type="InterPro" id="IPR015892">
    <property type="entry name" value="Carbonic_anhydrase_CS"/>
</dbReference>
<dbReference type="Gene3D" id="3.40.1050.10">
    <property type="entry name" value="Carbonic anhydrase"/>
    <property type="match status" value="1"/>
</dbReference>
<dbReference type="PROSITE" id="PS00705">
    <property type="entry name" value="PROK_CO2_ANHYDRASE_2"/>
    <property type="match status" value="1"/>
</dbReference>
<keyword evidence="6 10" id="KW-0456">Lyase</keyword>
<dbReference type="InterPro" id="IPR036874">
    <property type="entry name" value="Carbonic_anhydrase_sf"/>
</dbReference>
<dbReference type="InterPro" id="IPR045066">
    <property type="entry name" value="Beta_CA_cladeB"/>
</dbReference>
<dbReference type="SMART" id="SM00947">
    <property type="entry name" value="Pro_CA"/>
    <property type="match status" value="1"/>
</dbReference>
<evidence type="ECO:0000256" key="6">
    <source>
        <dbReference type="ARBA" id="ARBA00023239"/>
    </source>
</evidence>
<comment type="cofactor">
    <cofactor evidence="9">
        <name>Zn(2+)</name>
        <dbReference type="ChEBI" id="CHEBI:29105"/>
    </cofactor>
    <text evidence="9">Binds 1 zinc ion per subunit.</text>
</comment>
<evidence type="ECO:0000256" key="5">
    <source>
        <dbReference type="ARBA" id="ARBA00022833"/>
    </source>
</evidence>
<name>A0A511T3G6_MYXFU</name>
<evidence type="ECO:0000256" key="2">
    <source>
        <dbReference type="ARBA" id="ARBA00012925"/>
    </source>
</evidence>
<dbReference type="Pfam" id="PF00484">
    <property type="entry name" value="Pro_CA"/>
    <property type="match status" value="1"/>
</dbReference>
<accession>A0A511T3G6</accession>
<dbReference type="Proteomes" id="UP000183760">
    <property type="component" value="Unassembled WGS sequence"/>
</dbReference>
<feature type="binding site" evidence="9">
    <location>
        <position position="101"/>
    </location>
    <ligand>
        <name>Zn(2+)</name>
        <dbReference type="ChEBI" id="CHEBI:29105"/>
    </ligand>
</feature>
<organism evidence="11 14">
    <name type="scientific">Myxococcus fulvus</name>
    <dbReference type="NCBI Taxonomy" id="33"/>
    <lineage>
        <taxon>Bacteria</taxon>
        <taxon>Pseudomonadati</taxon>
        <taxon>Myxococcota</taxon>
        <taxon>Myxococcia</taxon>
        <taxon>Myxococcales</taxon>
        <taxon>Cystobacterineae</taxon>
        <taxon>Myxococcaceae</taxon>
        <taxon>Myxococcus</taxon>
    </lineage>
</organism>
<keyword evidence="4 9" id="KW-0479">Metal-binding</keyword>
<protein>
    <recommendedName>
        <fullName evidence="3 10">Carbonic anhydrase</fullName>
        <ecNumber evidence="2 10">4.2.1.1</ecNumber>
    </recommendedName>
    <alternativeName>
        <fullName evidence="7 10">Carbonate dehydratase</fullName>
    </alternativeName>
</protein>
<sequence>MEKLIPGLHHFQTEVFRSKQELYSKLAEAQNPEVLFITCSDSRVLPNEVTGAGPGELFIIRNAGNIVPPYSTANNGTAATIEYAVAALKVRHIIVCGHTRCGAMHGLLKPQLLEKLPQMAQWLRHAESTRRIVEASYAHLSGDALLDAAVGENVLVQLENLRSHPTVAEALANRALNLYAWVYQLEDGCVHAYEPSQGQFTPVVATDGDSLRARGRFGLRQVL</sequence>
<dbReference type="InterPro" id="IPR001765">
    <property type="entry name" value="Carbonic_anhydrase"/>
</dbReference>
<keyword evidence="13" id="KW-1185">Reference proteome</keyword>
<evidence type="ECO:0000256" key="3">
    <source>
        <dbReference type="ARBA" id="ARBA00014628"/>
    </source>
</evidence>
<reference evidence="11 14" key="2">
    <citation type="submission" date="2019-07" db="EMBL/GenBank/DDBJ databases">
        <title>Whole genome shotgun sequence of Myxococcus fulvus NBRC 100333.</title>
        <authorList>
            <person name="Hosoyama A."/>
            <person name="Uohara A."/>
            <person name="Ohji S."/>
            <person name="Ichikawa N."/>
        </authorList>
    </citation>
    <scope>NUCLEOTIDE SEQUENCE [LARGE SCALE GENOMIC DNA]</scope>
    <source>
        <strain evidence="11 14">NBRC 100333</strain>
    </source>
</reference>
<dbReference type="CDD" id="cd00884">
    <property type="entry name" value="beta_CA_cladeB"/>
    <property type="match status" value="1"/>
</dbReference>
<keyword evidence="5 9" id="KW-0862">Zinc</keyword>
<dbReference type="EC" id="4.2.1.1" evidence="2 10"/>
<dbReference type="OrthoDB" id="9797527at2"/>
<dbReference type="PANTHER" id="PTHR11002">
    <property type="entry name" value="CARBONIC ANHYDRASE"/>
    <property type="match status" value="1"/>
</dbReference>
<evidence type="ECO:0000313" key="14">
    <source>
        <dbReference type="Proteomes" id="UP000321514"/>
    </source>
</evidence>
<feature type="binding site" evidence="9">
    <location>
        <position position="41"/>
    </location>
    <ligand>
        <name>Zn(2+)</name>
        <dbReference type="ChEBI" id="CHEBI:29105"/>
    </ligand>
</feature>
<comment type="caution">
    <text evidence="11">The sequence shown here is derived from an EMBL/GenBank/DDBJ whole genome shotgun (WGS) entry which is preliminary data.</text>
</comment>
<reference evidence="12 13" key="1">
    <citation type="submission" date="2016-10" db="EMBL/GenBank/DDBJ databases">
        <authorList>
            <person name="Varghese N."/>
            <person name="Submissions S."/>
        </authorList>
    </citation>
    <scope>NUCLEOTIDE SEQUENCE [LARGE SCALE GENOMIC DNA]</scope>
    <source>
        <strain evidence="12 13">DSM 16525</strain>
    </source>
</reference>
<proteinExistence type="inferred from homology"/>
<dbReference type="RefSeq" id="WP_074956446.1">
    <property type="nucleotide sequence ID" value="NZ_BJXR01000027.1"/>
</dbReference>
<evidence type="ECO:0000313" key="13">
    <source>
        <dbReference type="Proteomes" id="UP000183760"/>
    </source>
</evidence>
<evidence type="ECO:0000313" key="11">
    <source>
        <dbReference type="EMBL" id="GEN08122.1"/>
    </source>
</evidence>
<feature type="binding site" evidence="9">
    <location>
        <position position="39"/>
    </location>
    <ligand>
        <name>Zn(2+)</name>
        <dbReference type="ChEBI" id="CHEBI:29105"/>
    </ligand>
</feature>
<dbReference type="AlphaFoldDB" id="A0A511T3G6"/>
<gene>
    <name evidence="11" type="ORF">MFU01_31590</name>
    <name evidence="12" type="ORF">SAMN05443572_106456</name>
</gene>
<dbReference type="EMBL" id="FOIB01000006">
    <property type="protein sequence ID" value="SEU22858.1"/>
    <property type="molecule type" value="Genomic_DNA"/>
</dbReference>
<dbReference type="Proteomes" id="UP000321514">
    <property type="component" value="Unassembled WGS sequence"/>
</dbReference>
<dbReference type="GO" id="GO:0004089">
    <property type="term" value="F:carbonate dehydratase activity"/>
    <property type="evidence" value="ECO:0007669"/>
    <property type="project" value="UniProtKB-UniRule"/>
</dbReference>
<comment type="similarity">
    <text evidence="1 10">Belongs to the beta-class carbonic anhydrase family.</text>
</comment>
<evidence type="ECO:0000256" key="10">
    <source>
        <dbReference type="RuleBase" id="RU003956"/>
    </source>
</evidence>
<dbReference type="FunFam" id="3.40.1050.10:FF:000003">
    <property type="entry name" value="Carbonic anhydrase"/>
    <property type="match status" value="1"/>
</dbReference>
<dbReference type="STRING" id="1334629.MFUL124B02_29090"/>
<dbReference type="GO" id="GO:0008270">
    <property type="term" value="F:zinc ion binding"/>
    <property type="evidence" value="ECO:0007669"/>
    <property type="project" value="UniProtKB-UniRule"/>
</dbReference>
<dbReference type="GO" id="GO:0015976">
    <property type="term" value="P:carbon utilization"/>
    <property type="evidence" value="ECO:0007669"/>
    <property type="project" value="InterPro"/>
</dbReference>
<dbReference type="PROSITE" id="PS00704">
    <property type="entry name" value="PROK_CO2_ANHYDRASE_1"/>
    <property type="match status" value="1"/>
</dbReference>
<evidence type="ECO:0000256" key="1">
    <source>
        <dbReference type="ARBA" id="ARBA00006217"/>
    </source>
</evidence>
<feature type="binding site" evidence="9">
    <location>
        <position position="98"/>
    </location>
    <ligand>
        <name>Zn(2+)</name>
        <dbReference type="ChEBI" id="CHEBI:29105"/>
    </ligand>
</feature>
<evidence type="ECO:0000313" key="12">
    <source>
        <dbReference type="EMBL" id="SEU22858.1"/>
    </source>
</evidence>
<evidence type="ECO:0000256" key="7">
    <source>
        <dbReference type="ARBA" id="ARBA00031969"/>
    </source>
</evidence>
<comment type="catalytic activity">
    <reaction evidence="8 10">
        <text>hydrogencarbonate + H(+) = CO2 + H2O</text>
        <dbReference type="Rhea" id="RHEA:10748"/>
        <dbReference type="ChEBI" id="CHEBI:15377"/>
        <dbReference type="ChEBI" id="CHEBI:15378"/>
        <dbReference type="ChEBI" id="CHEBI:16526"/>
        <dbReference type="ChEBI" id="CHEBI:17544"/>
        <dbReference type="EC" id="4.2.1.1"/>
    </reaction>
</comment>
<evidence type="ECO:0000256" key="8">
    <source>
        <dbReference type="ARBA" id="ARBA00048348"/>
    </source>
</evidence>
<dbReference type="EMBL" id="BJXR01000027">
    <property type="protein sequence ID" value="GEN08122.1"/>
    <property type="molecule type" value="Genomic_DNA"/>
</dbReference>